<keyword evidence="3" id="KW-1185">Reference proteome</keyword>
<dbReference type="GeneID" id="17287809"/>
<sequence length="93" mass="10557">MEMLSMLYHYHRKFTGNVCTDWRLTHDLHTLVEGEDGKSKLVKSKAFEQFLNPDYAGTEAGSCQEAGYKSKQLRFSVYVKSPAEAATHVQSIL</sequence>
<dbReference type="RefSeq" id="XP_005818068.1">
    <property type="nucleotide sequence ID" value="XM_005818011.1"/>
</dbReference>
<dbReference type="EMBL" id="JH993365">
    <property type="protein sequence ID" value="EKX31088.1"/>
    <property type="molecule type" value="Genomic_DNA"/>
</dbReference>
<dbReference type="HOGENOM" id="CLU_2547384_0_0_1"/>
<name>L1I492_GUITC</name>
<reference evidence="1 3" key="1">
    <citation type="journal article" date="2012" name="Nature">
        <title>Algal genomes reveal evolutionary mosaicism and the fate of nucleomorphs.</title>
        <authorList>
            <consortium name="DOE Joint Genome Institute"/>
            <person name="Curtis B.A."/>
            <person name="Tanifuji G."/>
            <person name="Burki F."/>
            <person name="Gruber A."/>
            <person name="Irimia M."/>
            <person name="Maruyama S."/>
            <person name="Arias M.C."/>
            <person name="Ball S.G."/>
            <person name="Gile G.H."/>
            <person name="Hirakawa Y."/>
            <person name="Hopkins J.F."/>
            <person name="Kuo A."/>
            <person name="Rensing S.A."/>
            <person name="Schmutz J."/>
            <person name="Symeonidi A."/>
            <person name="Elias M."/>
            <person name="Eveleigh R.J."/>
            <person name="Herman E.K."/>
            <person name="Klute M.J."/>
            <person name="Nakayama T."/>
            <person name="Obornik M."/>
            <person name="Reyes-Prieto A."/>
            <person name="Armbrust E.V."/>
            <person name="Aves S.J."/>
            <person name="Beiko R.G."/>
            <person name="Coutinho P."/>
            <person name="Dacks J.B."/>
            <person name="Durnford D.G."/>
            <person name="Fast N.M."/>
            <person name="Green B.R."/>
            <person name="Grisdale C.J."/>
            <person name="Hempel F."/>
            <person name="Henrissat B."/>
            <person name="Hoppner M.P."/>
            <person name="Ishida K."/>
            <person name="Kim E."/>
            <person name="Koreny L."/>
            <person name="Kroth P.G."/>
            <person name="Liu Y."/>
            <person name="Malik S.B."/>
            <person name="Maier U.G."/>
            <person name="McRose D."/>
            <person name="Mock T."/>
            <person name="Neilson J.A."/>
            <person name="Onodera N.T."/>
            <person name="Poole A.M."/>
            <person name="Pritham E.J."/>
            <person name="Richards T.A."/>
            <person name="Rocap G."/>
            <person name="Roy S.W."/>
            <person name="Sarai C."/>
            <person name="Schaack S."/>
            <person name="Shirato S."/>
            <person name="Slamovits C.H."/>
            <person name="Spencer D.F."/>
            <person name="Suzuki S."/>
            <person name="Worden A.Z."/>
            <person name="Zauner S."/>
            <person name="Barry K."/>
            <person name="Bell C."/>
            <person name="Bharti A.K."/>
            <person name="Crow J.A."/>
            <person name="Grimwood J."/>
            <person name="Kramer R."/>
            <person name="Lindquist E."/>
            <person name="Lucas S."/>
            <person name="Salamov A."/>
            <person name="McFadden G.I."/>
            <person name="Lane C.E."/>
            <person name="Keeling P.J."/>
            <person name="Gray M.W."/>
            <person name="Grigoriev I.V."/>
            <person name="Archibald J.M."/>
        </authorList>
    </citation>
    <scope>NUCLEOTIDE SEQUENCE</scope>
    <source>
        <strain evidence="1 3">CCMP2712</strain>
    </source>
</reference>
<gene>
    <name evidence="1" type="ORF">GUITHDRAFT_122704</name>
</gene>
<reference evidence="3" key="2">
    <citation type="submission" date="2012-11" db="EMBL/GenBank/DDBJ databases">
        <authorList>
            <person name="Kuo A."/>
            <person name="Curtis B.A."/>
            <person name="Tanifuji G."/>
            <person name="Burki F."/>
            <person name="Gruber A."/>
            <person name="Irimia M."/>
            <person name="Maruyama S."/>
            <person name="Arias M.C."/>
            <person name="Ball S.G."/>
            <person name="Gile G.H."/>
            <person name="Hirakawa Y."/>
            <person name="Hopkins J.F."/>
            <person name="Rensing S.A."/>
            <person name="Schmutz J."/>
            <person name="Symeonidi A."/>
            <person name="Elias M."/>
            <person name="Eveleigh R.J."/>
            <person name="Herman E.K."/>
            <person name="Klute M.J."/>
            <person name="Nakayama T."/>
            <person name="Obornik M."/>
            <person name="Reyes-Prieto A."/>
            <person name="Armbrust E.V."/>
            <person name="Aves S.J."/>
            <person name="Beiko R.G."/>
            <person name="Coutinho P."/>
            <person name="Dacks J.B."/>
            <person name="Durnford D.G."/>
            <person name="Fast N.M."/>
            <person name="Green B.R."/>
            <person name="Grisdale C."/>
            <person name="Hempe F."/>
            <person name="Henrissat B."/>
            <person name="Hoppner M.P."/>
            <person name="Ishida K.-I."/>
            <person name="Kim E."/>
            <person name="Koreny L."/>
            <person name="Kroth P.G."/>
            <person name="Liu Y."/>
            <person name="Malik S.-B."/>
            <person name="Maier U.G."/>
            <person name="McRose D."/>
            <person name="Mock T."/>
            <person name="Neilson J.A."/>
            <person name="Onodera N.T."/>
            <person name="Poole A.M."/>
            <person name="Pritham E.J."/>
            <person name="Richards T.A."/>
            <person name="Rocap G."/>
            <person name="Roy S.W."/>
            <person name="Sarai C."/>
            <person name="Schaack S."/>
            <person name="Shirato S."/>
            <person name="Slamovits C.H."/>
            <person name="Spencer D.F."/>
            <person name="Suzuki S."/>
            <person name="Worden A.Z."/>
            <person name="Zauner S."/>
            <person name="Barry K."/>
            <person name="Bell C."/>
            <person name="Bharti A.K."/>
            <person name="Crow J.A."/>
            <person name="Grimwood J."/>
            <person name="Kramer R."/>
            <person name="Lindquist E."/>
            <person name="Lucas S."/>
            <person name="Salamov A."/>
            <person name="McFadden G.I."/>
            <person name="Lane C.E."/>
            <person name="Keeling P.J."/>
            <person name="Gray M.W."/>
            <person name="Grigoriev I.V."/>
            <person name="Archibald J.M."/>
        </authorList>
    </citation>
    <scope>NUCLEOTIDE SEQUENCE</scope>
    <source>
        <strain evidence="3">CCMP2712</strain>
    </source>
</reference>
<dbReference type="PaxDb" id="55529-EKX31088"/>
<evidence type="ECO:0000313" key="2">
    <source>
        <dbReference type="EnsemblProtists" id="EKX31088"/>
    </source>
</evidence>
<dbReference type="KEGG" id="gtt:GUITHDRAFT_122704"/>
<organism evidence="1">
    <name type="scientific">Guillardia theta (strain CCMP2712)</name>
    <name type="common">Cryptophyte</name>
    <dbReference type="NCBI Taxonomy" id="905079"/>
    <lineage>
        <taxon>Eukaryota</taxon>
        <taxon>Cryptophyceae</taxon>
        <taxon>Pyrenomonadales</taxon>
        <taxon>Geminigeraceae</taxon>
        <taxon>Guillardia</taxon>
    </lineage>
</organism>
<dbReference type="EnsemblProtists" id="EKX31088">
    <property type="protein sequence ID" value="EKX31088"/>
    <property type="gene ID" value="GUITHDRAFT_122704"/>
</dbReference>
<evidence type="ECO:0000313" key="3">
    <source>
        <dbReference type="Proteomes" id="UP000011087"/>
    </source>
</evidence>
<protein>
    <submittedName>
        <fullName evidence="1 2">Uncharacterized protein</fullName>
    </submittedName>
</protein>
<reference evidence="2" key="3">
    <citation type="submission" date="2015-06" db="UniProtKB">
        <authorList>
            <consortium name="EnsemblProtists"/>
        </authorList>
    </citation>
    <scope>IDENTIFICATION</scope>
</reference>
<dbReference type="Proteomes" id="UP000011087">
    <property type="component" value="Unassembled WGS sequence"/>
</dbReference>
<dbReference type="AlphaFoldDB" id="L1I492"/>
<proteinExistence type="predicted"/>
<evidence type="ECO:0000313" key="1">
    <source>
        <dbReference type="EMBL" id="EKX31088.1"/>
    </source>
</evidence>
<accession>L1I492</accession>